<dbReference type="SUPFAM" id="SSF51735">
    <property type="entry name" value="NAD(P)-binding Rossmann-fold domains"/>
    <property type="match status" value="1"/>
</dbReference>
<dbReference type="InterPro" id="IPR002347">
    <property type="entry name" value="SDR_fam"/>
</dbReference>
<reference evidence="5 6" key="1">
    <citation type="submission" date="2019-04" db="EMBL/GenBank/DDBJ databases">
        <title>Genome sequencing of Clostridium botulinum Groups I-IV and Clostridium butyricum.</title>
        <authorList>
            <person name="Brunt J."/>
            <person name="Van Vliet A.H.M."/>
            <person name="Stringer S.C."/>
            <person name="Carter A.T."/>
            <person name="Peck M.W."/>
        </authorList>
    </citation>
    <scope>NUCLEOTIDE SEQUENCE [LARGE SCALE GENOMIC DNA]</scope>
    <source>
        <strain evidence="3 6">1605</strain>
        <strain evidence="4 5">CB-K-33E</strain>
    </source>
</reference>
<dbReference type="OrthoDB" id="9803333at2"/>
<comment type="caution">
    <text evidence="3">The sequence shown here is derived from an EMBL/GenBank/DDBJ whole genome shotgun (WGS) entry which is preliminary data.</text>
</comment>
<dbReference type="RefSeq" id="WP_053342328.1">
    <property type="nucleotide sequence ID" value="NZ_JACBDB010000004.1"/>
</dbReference>
<protein>
    <submittedName>
        <fullName evidence="3">SDR family oxidoreductase</fullName>
    </submittedName>
</protein>
<proteinExistence type="inferred from homology"/>
<dbReference type="GO" id="GO:0008206">
    <property type="term" value="P:bile acid metabolic process"/>
    <property type="evidence" value="ECO:0007669"/>
    <property type="project" value="UniProtKB-ARBA"/>
</dbReference>
<dbReference type="PANTHER" id="PTHR42760:SF40">
    <property type="entry name" value="3-OXOACYL-[ACYL-CARRIER-PROTEIN] REDUCTASE, CHLOROPLASTIC"/>
    <property type="match status" value="1"/>
</dbReference>
<dbReference type="PRINTS" id="PR00081">
    <property type="entry name" value="GDHRDH"/>
</dbReference>
<evidence type="ECO:0000256" key="2">
    <source>
        <dbReference type="ARBA" id="ARBA00023002"/>
    </source>
</evidence>
<dbReference type="Proteomes" id="UP000473681">
    <property type="component" value="Unassembled WGS sequence"/>
</dbReference>
<evidence type="ECO:0000313" key="4">
    <source>
        <dbReference type="EMBL" id="NFN35707.1"/>
    </source>
</evidence>
<evidence type="ECO:0000256" key="1">
    <source>
        <dbReference type="ARBA" id="ARBA00006484"/>
    </source>
</evidence>
<dbReference type="EMBL" id="SWVK01000015">
    <property type="protein sequence ID" value="NFN35707.1"/>
    <property type="molecule type" value="Genomic_DNA"/>
</dbReference>
<evidence type="ECO:0000313" key="6">
    <source>
        <dbReference type="Proteomes" id="UP000476820"/>
    </source>
</evidence>
<dbReference type="InterPro" id="IPR036291">
    <property type="entry name" value="NAD(P)-bd_dom_sf"/>
</dbReference>
<gene>
    <name evidence="3" type="ORF">FC774_00755</name>
    <name evidence="4" type="ORF">FDB51_11355</name>
</gene>
<dbReference type="EMBL" id="SWOV01000001">
    <property type="protein sequence ID" value="NFF86438.1"/>
    <property type="molecule type" value="Genomic_DNA"/>
</dbReference>
<evidence type="ECO:0000313" key="3">
    <source>
        <dbReference type="EMBL" id="NFF86438.1"/>
    </source>
</evidence>
<dbReference type="FunFam" id="3.40.50.720:FF:000084">
    <property type="entry name" value="Short-chain dehydrogenase reductase"/>
    <property type="match status" value="1"/>
</dbReference>
<dbReference type="AlphaFoldDB" id="A0A0L9Y872"/>
<dbReference type="GO" id="GO:0016616">
    <property type="term" value="F:oxidoreductase activity, acting on the CH-OH group of donors, NAD or NADP as acceptor"/>
    <property type="evidence" value="ECO:0007669"/>
    <property type="project" value="TreeGrafter"/>
</dbReference>
<evidence type="ECO:0000313" key="5">
    <source>
        <dbReference type="Proteomes" id="UP000473681"/>
    </source>
</evidence>
<sequence length="266" mass="28946">MNKELINQVAIVTGGNTGIGRAVSEELAERGAKVMILARNEEKNEETKKAIVAKVGYAESYRVDVSNKESVDDAIKSIYEKHGKIDILVCNAGNSTPLNYLTKMPMEDIEAIINTHVYGAIYCVKACGEKMKERKYGRIVIMSSLGAYHGVTGNAHYCLAKEGLVAMAQSLAKEFGRYGITVNSIQPGSINTSMSSQLLQVAKDKIVSETPVARIGEPEDIAYATAFYCSPRASFITGDTMRVDGGYIIESGMDRLILSMIDPELN</sequence>
<dbReference type="PRINTS" id="PR00080">
    <property type="entry name" value="SDRFAMILY"/>
</dbReference>
<accession>A0A0L9Y872</accession>
<keyword evidence="2" id="KW-0560">Oxidoreductase</keyword>
<dbReference type="Gene3D" id="3.40.50.720">
    <property type="entry name" value="NAD(P)-binding Rossmann-like Domain"/>
    <property type="match status" value="1"/>
</dbReference>
<dbReference type="PANTHER" id="PTHR42760">
    <property type="entry name" value="SHORT-CHAIN DEHYDROGENASES/REDUCTASES FAMILY MEMBER"/>
    <property type="match status" value="1"/>
</dbReference>
<dbReference type="Pfam" id="PF13561">
    <property type="entry name" value="adh_short_C2"/>
    <property type="match status" value="1"/>
</dbReference>
<comment type="similarity">
    <text evidence="1">Belongs to the short-chain dehydrogenases/reductases (SDR) family.</text>
</comment>
<organism evidence="3 6">
    <name type="scientific">Clostridium botulinum</name>
    <dbReference type="NCBI Taxonomy" id="1491"/>
    <lineage>
        <taxon>Bacteria</taxon>
        <taxon>Bacillati</taxon>
        <taxon>Bacillota</taxon>
        <taxon>Clostridia</taxon>
        <taxon>Eubacteriales</taxon>
        <taxon>Clostridiaceae</taxon>
        <taxon>Clostridium</taxon>
    </lineage>
</organism>
<dbReference type="Proteomes" id="UP000476820">
    <property type="component" value="Unassembled WGS sequence"/>
</dbReference>
<dbReference type="GO" id="GO:0030497">
    <property type="term" value="P:fatty acid elongation"/>
    <property type="evidence" value="ECO:0007669"/>
    <property type="project" value="TreeGrafter"/>
</dbReference>
<name>A0A0L9Y872_CLOBO</name>